<reference evidence="2" key="1">
    <citation type="submission" date="2022-04" db="EMBL/GenBank/DDBJ databases">
        <title>Halobacillus sp. isolated from saltern.</title>
        <authorList>
            <person name="Won M."/>
            <person name="Lee C.-M."/>
            <person name="Woen H.-Y."/>
            <person name="Kwon S.-W."/>
        </authorList>
    </citation>
    <scope>NUCLEOTIDE SEQUENCE</scope>
    <source>
        <strain evidence="2">SSHM10-5</strain>
    </source>
</reference>
<sequence length="450" mass="49339">MKKIKLGAATGWSRDRFGPAEDLVKHGNLDYLCFESMSEVTMSEAQVKKVDDPNTSGYDPYLVDRLGPILKECKEKGIKIISNQGWINPEGAAEKILEVAQSQGINNLKVAAVNGGILTDNITDLAFAFLEDGESISDYKDDIVSAEAYLGAEGIVDALKNEADVIVTTRVGDACLYLGPLAYEFDWDFDHYDAIAKGMVVGHLMECACQITGGYFSDPGYKHVPNPGELGHPIAEVSEDKIYITKLSNTGGVVSTETCKEQLLYEVQDPANYLCPDVVADFTKVSFLDAGKDRVEVICHEGVGRPKTGALKVLVGLKEGYLAEEMMLFAGPGARERSEVAKSILINRFEQISLRPKEMRWDYLGVNSVHREASSSLEETPYELILRVALKTESLHDAEKLRKEIDPMAVNGPSGTGKWGPMGNRVRPIIGLRSVLVPEEEAPTAVVYRE</sequence>
<dbReference type="PANTHER" id="PTHR47708">
    <property type="match status" value="1"/>
</dbReference>
<organism evidence="2 3">
    <name type="scientific">Halobacillus amylolyticus</name>
    <dbReference type="NCBI Taxonomy" id="2932259"/>
    <lineage>
        <taxon>Bacteria</taxon>
        <taxon>Bacillati</taxon>
        <taxon>Bacillota</taxon>
        <taxon>Bacilli</taxon>
        <taxon>Bacillales</taxon>
        <taxon>Bacillaceae</taxon>
        <taxon>Halobacillus</taxon>
    </lineage>
</organism>
<evidence type="ECO:0000313" key="2">
    <source>
        <dbReference type="EMBL" id="UOR13703.1"/>
    </source>
</evidence>
<dbReference type="Proteomes" id="UP000830326">
    <property type="component" value="Chromosome"/>
</dbReference>
<accession>A0ABY4HFN2</accession>
<evidence type="ECO:0000259" key="1">
    <source>
        <dbReference type="Pfam" id="PF07287"/>
    </source>
</evidence>
<dbReference type="RefSeq" id="WP_245035465.1">
    <property type="nucleotide sequence ID" value="NZ_CP095075.1"/>
</dbReference>
<gene>
    <name evidence="2" type="ORF">MUO15_09815</name>
</gene>
<keyword evidence="3" id="KW-1185">Reference proteome</keyword>
<dbReference type="EMBL" id="CP095075">
    <property type="protein sequence ID" value="UOR13703.1"/>
    <property type="molecule type" value="Genomic_DNA"/>
</dbReference>
<dbReference type="InterPro" id="IPR010839">
    <property type="entry name" value="AtuA_N"/>
</dbReference>
<dbReference type="PANTHER" id="PTHR47708:SF2">
    <property type="entry name" value="SI:CH73-132F6.5"/>
    <property type="match status" value="1"/>
</dbReference>
<dbReference type="Pfam" id="PF07287">
    <property type="entry name" value="AtuA"/>
    <property type="match status" value="1"/>
</dbReference>
<evidence type="ECO:0000313" key="3">
    <source>
        <dbReference type="Proteomes" id="UP000830326"/>
    </source>
</evidence>
<name>A0ABY4HFN2_9BACI</name>
<proteinExistence type="predicted"/>
<feature type="domain" description="Acyclic terpene utilisation N-terminal" evidence="1">
    <location>
        <begin position="4"/>
        <end position="447"/>
    </location>
</feature>
<protein>
    <submittedName>
        <fullName evidence="2">DUF1446 domain-containing protein</fullName>
    </submittedName>
</protein>